<name>A0A6J5M246_9CAUD</name>
<dbReference type="SUPFAM" id="SSF110849">
    <property type="entry name" value="ParB/Sulfiredoxin"/>
    <property type="match status" value="1"/>
</dbReference>
<sequence length="538" mass="59287">MTAKPTTAKMIATTPQAARLEEVELHRIVASPFNPRTRFDEEALAELAASIGEQGVLEPIIVRSISLKGEVLEIVAGERRFRAAKLAKLETIPCLIRDLDDTQARIIAVTENKQRSDLDPLDEARGYQILKEGGMAQSEISERLGVSAGEVSKSLALLQLPEGVQEQLRTGVLSVGQAKVILSKYGRFKEVLPVVAGYAITNASTVRQLENPVSAENHNWQLSARLIESGVARDTQRATFDSEQCGACPHKAQMRIGSRLVCFLPEEFDRKETEATEKATAEALLIAQRLREANQKTQQRASEPEDAKTTKTPTLINLKTLPYNTYERLGTVRPTGCSDECPCIGVALDHYKNNAPCKICTDPKRYQGLQAADTRKANKERRKIGDADIAEIVAWNVAPTPTEPGMFGEEGWWAVNTRRSALATVLVAHRMLYSVGVKQRRAVCNTLLKSERREDILPMLDFLNAEGNKADKLLGALLTWCEASAMNREQLIGACAQIVALAEVERVIGWGGGYITPEIAHQLLERKPLPGYKEEAKS</sequence>
<accession>A0A6J5M246</accession>
<dbReference type="InterPro" id="IPR041468">
    <property type="entry name" value="HTH_ParB/Spo0J"/>
</dbReference>
<dbReference type="GO" id="GO:0003677">
    <property type="term" value="F:DNA binding"/>
    <property type="evidence" value="ECO:0007669"/>
    <property type="project" value="UniProtKB-KW"/>
</dbReference>
<dbReference type="EMBL" id="LR796357">
    <property type="protein sequence ID" value="CAB4139417.1"/>
    <property type="molecule type" value="Genomic_DNA"/>
</dbReference>
<evidence type="ECO:0000259" key="4">
    <source>
        <dbReference type="SMART" id="SM00470"/>
    </source>
</evidence>
<dbReference type="PANTHER" id="PTHR33375">
    <property type="entry name" value="CHROMOSOME-PARTITIONING PROTEIN PARB-RELATED"/>
    <property type="match status" value="1"/>
</dbReference>
<dbReference type="InterPro" id="IPR036086">
    <property type="entry name" value="ParB/Sulfiredoxin_sf"/>
</dbReference>
<dbReference type="Pfam" id="PF02195">
    <property type="entry name" value="ParB_N"/>
    <property type="match status" value="1"/>
</dbReference>
<evidence type="ECO:0000256" key="3">
    <source>
        <dbReference type="ARBA" id="ARBA00023125"/>
    </source>
</evidence>
<dbReference type="SUPFAM" id="SSF109709">
    <property type="entry name" value="KorB DNA-binding domain-like"/>
    <property type="match status" value="1"/>
</dbReference>
<proteinExistence type="inferred from homology"/>
<dbReference type="Gene3D" id="1.10.10.2830">
    <property type="match status" value="1"/>
</dbReference>
<dbReference type="GO" id="GO:0007059">
    <property type="term" value="P:chromosome segregation"/>
    <property type="evidence" value="ECO:0007669"/>
    <property type="project" value="UniProtKB-KW"/>
</dbReference>
<gene>
    <name evidence="5" type="ORF">UFOVP349_37</name>
</gene>
<dbReference type="SMART" id="SM00470">
    <property type="entry name" value="ParB"/>
    <property type="match status" value="1"/>
</dbReference>
<dbReference type="CDD" id="cd16393">
    <property type="entry name" value="SPO0J_N"/>
    <property type="match status" value="1"/>
</dbReference>
<feature type="domain" description="ParB-like N-terminal" evidence="4">
    <location>
        <begin position="21"/>
        <end position="113"/>
    </location>
</feature>
<dbReference type="NCBIfam" id="TIGR00180">
    <property type="entry name" value="parB_part"/>
    <property type="match status" value="1"/>
</dbReference>
<dbReference type="FunFam" id="3.90.1530.30:FF:000001">
    <property type="entry name" value="Chromosome partitioning protein ParB"/>
    <property type="match status" value="1"/>
</dbReference>
<comment type="similarity">
    <text evidence="1">Belongs to the ParB family.</text>
</comment>
<evidence type="ECO:0000256" key="1">
    <source>
        <dbReference type="ARBA" id="ARBA00006295"/>
    </source>
</evidence>
<dbReference type="FunFam" id="1.10.10.2830:FF:000001">
    <property type="entry name" value="Chromosome partitioning protein ParB"/>
    <property type="match status" value="1"/>
</dbReference>
<dbReference type="InterPro" id="IPR050336">
    <property type="entry name" value="Chromosome_partition/occlusion"/>
</dbReference>
<evidence type="ECO:0000313" key="5">
    <source>
        <dbReference type="EMBL" id="CAB4139417.1"/>
    </source>
</evidence>
<keyword evidence="3" id="KW-0238">DNA-binding</keyword>
<keyword evidence="2" id="KW-0159">Chromosome partition</keyword>
<protein>
    <submittedName>
        <fullName evidence="5">ParB/RepB/Spo0J partition protein family</fullName>
    </submittedName>
</protein>
<dbReference type="PANTHER" id="PTHR33375:SF1">
    <property type="entry name" value="CHROMOSOME-PARTITIONING PROTEIN PARB-RELATED"/>
    <property type="match status" value="1"/>
</dbReference>
<organism evidence="5">
    <name type="scientific">uncultured Caudovirales phage</name>
    <dbReference type="NCBI Taxonomy" id="2100421"/>
    <lineage>
        <taxon>Viruses</taxon>
        <taxon>Duplodnaviria</taxon>
        <taxon>Heunggongvirae</taxon>
        <taxon>Uroviricota</taxon>
        <taxon>Caudoviricetes</taxon>
        <taxon>Peduoviridae</taxon>
        <taxon>Maltschvirus</taxon>
        <taxon>Maltschvirus maltsch</taxon>
    </lineage>
</organism>
<dbReference type="InterPro" id="IPR004437">
    <property type="entry name" value="ParB/RepB/Spo0J"/>
</dbReference>
<dbReference type="Gene3D" id="3.90.1530.30">
    <property type="match status" value="1"/>
</dbReference>
<evidence type="ECO:0000256" key="2">
    <source>
        <dbReference type="ARBA" id="ARBA00022829"/>
    </source>
</evidence>
<dbReference type="InterPro" id="IPR003115">
    <property type="entry name" value="ParB_N"/>
</dbReference>
<reference evidence="5" key="1">
    <citation type="submission" date="2020-04" db="EMBL/GenBank/DDBJ databases">
        <authorList>
            <person name="Chiriac C."/>
            <person name="Salcher M."/>
            <person name="Ghai R."/>
            <person name="Kavagutti S V."/>
        </authorList>
    </citation>
    <scope>NUCLEOTIDE SEQUENCE</scope>
</reference>
<dbReference type="Pfam" id="PF17762">
    <property type="entry name" value="HTH_ParB"/>
    <property type="match status" value="1"/>
</dbReference>